<evidence type="ECO:0000256" key="4">
    <source>
        <dbReference type="ARBA" id="ARBA00023004"/>
    </source>
</evidence>
<comment type="caution">
    <text evidence="5">The sequence shown here is derived from an EMBL/GenBank/DDBJ whole genome shotgun (WGS) entry which is preliminary data.</text>
</comment>
<dbReference type="InParanoid" id="G9MUX8"/>
<evidence type="ECO:0000256" key="3">
    <source>
        <dbReference type="ARBA" id="ARBA00022723"/>
    </source>
</evidence>
<sequence>MHNISIKIMYTHLYPLLNSAAASGAQADALDISYRLCSDYISSFLLGYGNGTAYLSKEQSFIDEWRFHYDNYSCNECFFPQEIPLLYNLLKTVGIDLLPRSYWASKKFLETWLRNMESKADKTILQREEMGKPIPPENQPVVYEAIKLAVEKDSPHLDEQAKQAEIGSEMFDHICLVLSYTFWYLAQNPHAQRRIREEIIEAGIDLTSAPKLADYSTNLSNALPVALGKLEFLEAVIHESLRMRPTSTPLPRITPSDRAVSIAGIDNIPPNTRVNAFQCHEVYPCRHLFQF</sequence>
<comment type="similarity">
    <text evidence="1">Belongs to the cytochrome P450 family.</text>
</comment>
<name>G9MUX8_HYPVG</name>
<proteinExistence type="inferred from homology"/>
<dbReference type="Proteomes" id="UP000007115">
    <property type="component" value="Unassembled WGS sequence"/>
</dbReference>
<evidence type="ECO:0000256" key="2">
    <source>
        <dbReference type="ARBA" id="ARBA00022617"/>
    </source>
</evidence>
<dbReference type="HOGENOM" id="CLU_956640_0_0_1"/>
<evidence type="ECO:0000313" key="6">
    <source>
        <dbReference type="Proteomes" id="UP000007115"/>
    </source>
</evidence>
<dbReference type="PANTHER" id="PTHR24305">
    <property type="entry name" value="CYTOCHROME P450"/>
    <property type="match status" value="1"/>
</dbReference>
<dbReference type="EMBL" id="ABDF02000064">
    <property type="protein sequence ID" value="EHK21753.1"/>
    <property type="molecule type" value="Genomic_DNA"/>
</dbReference>
<dbReference type="Gene3D" id="1.10.630.10">
    <property type="entry name" value="Cytochrome P450"/>
    <property type="match status" value="1"/>
</dbReference>
<organism evidence="5 6">
    <name type="scientific">Hypocrea virens (strain Gv29-8 / FGSC 10586)</name>
    <name type="common">Gliocladium virens</name>
    <name type="synonym">Trichoderma virens</name>
    <dbReference type="NCBI Taxonomy" id="413071"/>
    <lineage>
        <taxon>Eukaryota</taxon>
        <taxon>Fungi</taxon>
        <taxon>Dikarya</taxon>
        <taxon>Ascomycota</taxon>
        <taxon>Pezizomycotina</taxon>
        <taxon>Sordariomycetes</taxon>
        <taxon>Hypocreomycetidae</taxon>
        <taxon>Hypocreales</taxon>
        <taxon>Hypocreaceae</taxon>
        <taxon>Trichoderma</taxon>
    </lineage>
</organism>
<dbReference type="GO" id="GO:0020037">
    <property type="term" value="F:heme binding"/>
    <property type="evidence" value="ECO:0007669"/>
    <property type="project" value="InterPro"/>
</dbReference>
<dbReference type="GO" id="GO:0005506">
    <property type="term" value="F:iron ion binding"/>
    <property type="evidence" value="ECO:0007669"/>
    <property type="project" value="InterPro"/>
</dbReference>
<dbReference type="AlphaFoldDB" id="G9MUX8"/>
<dbReference type="GO" id="GO:0016705">
    <property type="term" value="F:oxidoreductase activity, acting on paired donors, with incorporation or reduction of molecular oxygen"/>
    <property type="evidence" value="ECO:0007669"/>
    <property type="project" value="InterPro"/>
</dbReference>
<dbReference type="InterPro" id="IPR050121">
    <property type="entry name" value="Cytochrome_P450_monoxygenase"/>
</dbReference>
<dbReference type="SUPFAM" id="SSF48264">
    <property type="entry name" value="Cytochrome P450"/>
    <property type="match status" value="1"/>
</dbReference>
<keyword evidence="2" id="KW-0349">Heme</keyword>
<keyword evidence="4" id="KW-0408">Iron</keyword>
<keyword evidence="3" id="KW-0479">Metal-binding</keyword>
<evidence type="ECO:0000256" key="1">
    <source>
        <dbReference type="ARBA" id="ARBA00010617"/>
    </source>
</evidence>
<dbReference type="OrthoDB" id="5151815at2759"/>
<dbReference type="eggNOG" id="KOG0158">
    <property type="taxonomic scope" value="Eukaryota"/>
</dbReference>
<dbReference type="VEuPathDB" id="FungiDB:TRIVIDRAFT_59906"/>
<evidence type="ECO:0008006" key="7">
    <source>
        <dbReference type="Google" id="ProtNLM"/>
    </source>
</evidence>
<dbReference type="OMA" id="MFDHICL"/>
<keyword evidence="6" id="KW-1185">Reference proteome</keyword>
<dbReference type="InterPro" id="IPR036396">
    <property type="entry name" value="Cyt_P450_sf"/>
</dbReference>
<dbReference type="Pfam" id="PF00067">
    <property type="entry name" value="p450"/>
    <property type="match status" value="1"/>
</dbReference>
<dbReference type="GeneID" id="25796000"/>
<dbReference type="PANTHER" id="PTHR24305:SF166">
    <property type="entry name" value="CYTOCHROME P450 12A4, MITOCHONDRIAL-RELATED"/>
    <property type="match status" value="1"/>
</dbReference>
<dbReference type="InterPro" id="IPR001128">
    <property type="entry name" value="Cyt_P450"/>
</dbReference>
<accession>G9MUX8</accession>
<protein>
    <recommendedName>
        <fullName evidence="7">Cytochrome P450</fullName>
    </recommendedName>
</protein>
<dbReference type="RefSeq" id="XP_013955946.1">
    <property type="nucleotide sequence ID" value="XM_014100471.1"/>
</dbReference>
<dbReference type="GO" id="GO:0004497">
    <property type="term" value="F:monooxygenase activity"/>
    <property type="evidence" value="ECO:0007669"/>
    <property type="project" value="InterPro"/>
</dbReference>
<evidence type="ECO:0000313" key="5">
    <source>
        <dbReference type="EMBL" id="EHK21753.1"/>
    </source>
</evidence>
<dbReference type="STRING" id="413071.G9MUX8"/>
<reference evidence="5 6" key="1">
    <citation type="journal article" date="2011" name="Genome Biol.">
        <title>Comparative genome sequence analysis underscores mycoparasitism as the ancestral life style of Trichoderma.</title>
        <authorList>
            <person name="Kubicek C.P."/>
            <person name="Herrera-Estrella A."/>
            <person name="Seidl-Seiboth V."/>
            <person name="Martinez D.A."/>
            <person name="Druzhinina I.S."/>
            <person name="Thon M."/>
            <person name="Zeilinger S."/>
            <person name="Casas-Flores S."/>
            <person name="Horwitz B.A."/>
            <person name="Mukherjee P.K."/>
            <person name="Mukherjee M."/>
            <person name="Kredics L."/>
            <person name="Alcaraz L.D."/>
            <person name="Aerts A."/>
            <person name="Antal Z."/>
            <person name="Atanasova L."/>
            <person name="Cervantes-Badillo M.G."/>
            <person name="Challacombe J."/>
            <person name="Chertkov O."/>
            <person name="McCluskey K."/>
            <person name="Coulpier F."/>
            <person name="Deshpande N."/>
            <person name="von Doehren H."/>
            <person name="Ebbole D.J."/>
            <person name="Esquivel-Naranjo E.U."/>
            <person name="Fekete E."/>
            <person name="Flipphi M."/>
            <person name="Glaser F."/>
            <person name="Gomez-Rodriguez E.Y."/>
            <person name="Gruber S."/>
            <person name="Han C."/>
            <person name="Henrissat B."/>
            <person name="Hermosa R."/>
            <person name="Hernandez-Onate M."/>
            <person name="Karaffa L."/>
            <person name="Kosti I."/>
            <person name="Le Crom S."/>
            <person name="Lindquist E."/>
            <person name="Lucas S."/>
            <person name="Luebeck M."/>
            <person name="Luebeck P.S."/>
            <person name="Margeot A."/>
            <person name="Metz B."/>
            <person name="Misra M."/>
            <person name="Nevalainen H."/>
            <person name="Omann M."/>
            <person name="Packer N."/>
            <person name="Perrone G."/>
            <person name="Uresti-Rivera E.E."/>
            <person name="Salamov A."/>
            <person name="Schmoll M."/>
            <person name="Seiboth B."/>
            <person name="Shapiro H."/>
            <person name="Sukno S."/>
            <person name="Tamayo-Ramos J.A."/>
            <person name="Tisch D."/>
            <person name="Wiest A."/>
            <person name="Wilkinson H.H."/>
            <person name="Zhang M."/>
            <person name="Coutinho P.M."/>
            <person name="Kenerley C.M."/>
            <person name="Monte E."/>
            <person name="Baker S.E."/>
            <person name="Grigoriev I.V."/>
        </authorList>
    </citation>
    <scope>NUCLEOTIDE SEQUENCE [LARGE SCALE GENOMIC DNA]</scope>
    <source>
        <strain evidence="6">Gv29-8 / FGSC 10586</strain>
    </source>
</reference>
<gene>
    <name evidence="5" type="ORF">TRIVIDRAFT_59906</name>
</gene>